<dbReference type="AlphaFoldDB" id="A0A7G6T0T8"/>
<name>A0A7G6T0T8_9HYPH</name>
<dbReference type="Proteomes" id="UP000515465">
    <property type="component" value="Chromosome"/>
</dbReference>
<organism evidence="4 5">
    <name type="scientific">Mesorhizobium huakuii</name>
    <dbReference type="NCBI Taxonomy" id="28104"/>
    <lineage>
        <taxon>Bacteria</taxon>
        <taxon>Pseudomonadati</taxon>
        <taxon>Pseudomonadota</taxon>
        <taxon>Alphaproteobacteria</taxon>
        <taxon>Hyphomicrobiales</taxon>
        <taxon>Phyllobacteriaceae</taxon>
        <taxon>Mesorhizobium</taxon>
    </lineage>
</organism>
<evidence type="ECO:0000256" key="1">
    <source>
        <dbReference type="ARBA" id="ARBA00022612"/>
    </source>
</evidence>
<evidence type="ECO:0000256" key="3">
    <source>
        <dbReference type="SAM" id="MobiDB-lite"/>
    </source>
</evidence>
<evidence type="ECO:0000313" key="5">
    <source>
        <dbReference type="Proteomes" id="UP000515465"/>
    </source>
</evidence>
<dbReference type="InterPro" id="IPR052404">
    <property type="entry name" value="SPP1-like_terminase"/>
</dbReference>
<sequence>MVKKAKKPKVRDRKKPVKSVSTKMTPRTELFVLEFLKDLNAGNAAKRAGFSENGARQAGHRLLTNVDVQAAIAEAMEKRAKSIETDATWLLKRLREEADADILECFDEKTNTIRPMSDWPLVWRQGLMAQLEITTLFGADENGPKSIGTTTKIKPADRHQKLMAIGKHTNIGAFAKALVKKAEDDGPNQFLQEVYGNSIRPGGAGGGNVH</sequence>
<reference evidence="5" key="1">
    <citation type="journal article" date="2020" name="Mol. Plant Microbe">
        <title>Rhizobial microsymbionts of the narrowly endemic Oxytropis species growing in Kamchatka are characterized by significant genetic diversity and possess a set of genes that are associated with T3SS and T6SS secretion systems and can affect the development of symbiosis.</title>
        <authorList>
            <person name="Safronova V."/>
            <person name="Guro P."/>
            <person name="Sazanova A."/>
            <person name="Kuznetsova I."/>
            <person name="Belimov A."/>
            <person name="Yakubov V."/>
            <person name="Chirak E."/>
            <person name="Afonin A."/>
            <person name="Gogolev Y."/>
            <person name="Andronov E."/>
            <person name="Tikhonovich I."/>
        </authorList>
    </citation>
    <scope>NUCLEOTIDE SEQUENCE [LARGE SCALE GENOMIC DNA]</scope>
    <source>
        <strain evidence="5">583</strain>
    </source>
</reference>
<dbReference type="Pfam" id="PF03592">
    <property type="entry name" value="Terminase_2"/>
    <property type="match status" value="1"/>
</dbReference>
<gene>
    <name evidence="4" type="ORF">HB778_30355</name>
</gene>
<dbReference type="RefSeq" id="WP_183459233.1">
    <property type="nucleotide sequence ID" value="NZ_CP050296.1"/>
</dbReference>
<keyword evidence="2" id="KW-0231">Viral genome packaging</keyword>
<evidence type="ECO:0000256" key="2">
    <source>
        <dbReference type="ARBA" id="ARBA00023219"/>
    </source>
</evidence>
<dbReference type="PANTHER" id="PTHR41328">
    <property type="entry name" value="TERMINASE SMALL SUBUNIT-RELATED"/>
    <property type="match status" value="1"/>
</dbReference>
<proteinExistence type="predicted"/>
<dbReference type="GO" id="GO:0051276">
    <property type="term" value="P:chromosome organization"/>
    <property type="evidence" value="ECO:0007669"/>
    <property type="project" value="InterPro"/>
</dbReference>
<accession>A0A7G6T0T8</accession>
<dbReference type="EMBL" id="CP050296">
    <property type="protein sequence ID" value="QND60370.1"/>
    <property type="molecule type" value="Genomic_DNA"/>
</dbReference>
<evidence type="ECO:0000313" key="4">
    <source>
        <dbReference type="EMBL" id="QND60370.1"/>
    </source>
</evidence>
<feature type="compositionally biased region" description="Basic residues" evidence="3">
    <location>
        <begin position="1"/>
        <end position="17"/>
    </location>
</feature>
<dbReference type="Gene3D" id="1.10.10.1400">
    <property type="entry name" value="Terminase, small subunit, N-terminal DNA-binding domain, HTH motif"/>
    <property type="match status" value="1"/>
</dbReference>
<feature type="region of interest" description="Disordered" evidence="3">
    <location>
        <begin position="1"/>
        <end position="22"/>
    </location>
</feature>
<dbReference type="InterPro" id="IPR005335">
    <property type="entry name" value="Terminase_ssu"/>
</dbReference>
<protein>
    <submittedName>
        <fullName evidence="4">Terminase small subunit</fullName>
    </submittedName>
</protein>
<dbReference type="InterPro" id="IPR038713">
    <property type="entry name" value="Terminase_Gp1_N_sf"/>
</dbReference>
<keyword evidence="1" id="KW-1188">Viral release from host cell</keyword>
<dbReference type="PANTHER" id="PTHR41328:SF2">
    <property type="entry name" value="TERMINASE SMALL SUBUNIT"/>
    <property type="match status" value="1"/>
</dbReference>